<feature type="compositionally biased region" description="Polar residues" evidence="1">
    <location>
        <begin position="81"/>
        <end position="131"/>
    </location>
</feature>
<feature type="compositionally biased region" description="Low complexity" evidence="1">
    <location>
        <begin position="173"/>
        <end position="191"/>
    </location>
</feature>
<feature type="compositionally biased region" description="Polar residues" evidence="1">
    <location>
        <begin position="278"/>
        <end position="294"/>
    </location>
</feature>
<name>A0AAN8Q980_9TELE</name>
<gene>
    <name evidence="4" type="ORF">J4Q44_G00337880</name>
</gene>
<sequence length="584" mass="62053">MEGKSIVIVSFLWMLPLGLNGTVTLQPNHHSTNFRSSEVNATSDNKVSPLEMAQEHLNNALDEGHHSTVAPSVELKLTVKSEPQTSEQVSTRYILSSDRPSIQPLSTSTKRNSQSPQDRQTTRYKNNSTVKITADGAEETSPTMWNQPLLRRVTPSSKDEVSSTASPRPSVLSTQTTSPTPNQPTEPTSSNLPTSQSNDSTERYRPTPTGVGFGVTPTRAEFTLNTGGEAQPPSTPSQAPVTSRRSTPSHPTERGPTGPSELPSVATSPTTLPPSTAMTKSSTHVSTPLTSTQPAKTLATTAASVTASIAVTSTTGQSTPIVLTEKQVAAATTTAKKKPMPPLTKTANKDESKKTGNHGTVVAVLIGGTLVLMLVGFGVIFVRKRIQQRMQLQNTTWAGPSPLLDGGVQSELGNDDSSDVHLRGSNRISSSGFLSQRLSMRLSLLQETDKEFLMGEIPAGSTFGRETVSDDVNPSNGTAAVNKEKTQTEEVQLPDNSSSPPPPTSSETTATAPTHDHQPPCKVVDLGPDNAPNCSSSPSRMPPDIPEAVPPPLLDVYLRPPSDQASPPPPESTDYLYPSPSSDR</sequence>
<feature type="region of interest" description="Disordered" evidence="1">
    <location>
        <begin position="461"/>
        <end position="584"/>
    </location>
</feature>
<feature type="transmembrane region" description="Helical" evidence="2">
    <location>
        <begin position="361"/>
        <end position="382"/>
    </location>
</feature>
<dbReference type="EMBL" id="JAGTTL010000033">
    <property type="protein sequence ID" value="KAK6296075.1"/>
    <property type="molecule type" value="Genomic_DNA"/>
</dbReference>
<feature type="compositionally biased region" description="Polar residues" evidence="1">
    <location>
        <begin position="470"/>
        <end position="479"/>
    </location>
</feature>
<feature type="region of interest" description="Disordered" evidence="1">
    <location>
        <begin position="332"/>
        <end position="354"/>
    </location>
</feature>
<evidence type="ECO:0000256" key="1">
    <source>
        <dbReference type="SAM" id="MobiDB-lite"/>
    </source>
</evidence>
<feature type="compositionally biased region" description="Low complexity" evidence="1">
    <location>
        <begin position="262"/>
        <end position="277"/>
    </location>
</feature>
<feature type="chain" id="PRO_5042942885" evidence="3">
    <location>
        <begin position="22"/>
        <end position="584"/>
    </location>
</feature>
<dbReference type="Proteomes" id="UP001356427">
    <property type="component" value="Unassembled WGS sequence"/>
</dbReference>
<evidence type="ECO:0000256" key="2">
    <source>
        <dbReference type="SAM" id="Phobius"/>
    </source>
</evidence>
<dbReference type="AlphaFoldDB" id="A0AAN8Q980"/>
<accession>A0AAN8Q980</accession>
<evidence type="ECO:0000313" key="5">
    <source>
        <dbReference type="Proteomes" id="UP001356427"/>
    </source>
</evidence>
<reference evidence="4 5" key="1">
    <citation type="submission" date="2021-04" db="EMBL/GenBank/DDBJ databases">
        <authorList>
            <person name="De Guttry C."/>
            <person name="Zahm M."/>
            <person name="Klopp C."/>
            <person name="Cabau C."/>
            <person name="Louis A."/>
            <person name="Berthelot C."/>
            <person name="Parey E."/>
            <person name="Roest Crollius H."/>
            <person name="Montfort J."/>
            <person name="Robinson-Rechavi M."/>
            <person name="Bucao C."/>
            <person name="Bouchez O."/>
            <person name="Gislard M."/>
            <person name="Lluch J."/>
            <person name="Milhes M."/>
            <person name="Lampietro C."/>
            <person name="Lopez Roques C."/>
            <person name="Donnadieu C."/>
            <person name="Braasch I."/>
            <person name="Desvignes T."/>
            <person name="Postlethwait J."/>
            <person name="Bobe J."/>
            <person name="Wedekind C."/>
            <person name="Guiguen Y."/>
        </authorList>
    </citation>
    <scope>NUCLEOTIDE SEQUENCE [LARGE SCALE GENOMIC DNA]</scope>
    <source>
        <strain evidence="4">Cs_M1</strain>
        <tissue evidence="4">Blood</tissue>
    </source>
</reference>
<proteinExistence type="predicted"/>
<keyword evidence="2" id="KW-0812">Transmembrane</keyword>
<feature type="region of interest" description="Disordered" evidence="1">
    <location>
        <begin position="399"/>
        <end position="427"/>
    </location>
</feature>
<feature type="compositionally biased region" description="Low complexity" evidence="1">
    <location>
        <begin position="206"/>
        <end position="218"/>
    </location>
</feature>
<keyword evidence="2" id="KW-0472">Membrane</keyword>
<evidence type="ECO:0000256" key="3">
    <source>
        <dbReference type="SAM" id="SignalP"/>
    </source>
</evidence>
<feature type="compositionally biased region" description="Pro residues" evidence="1">
    <location>
        <begin position="540"/>
        <end position="553"/>
    </location>
</feature>
<evidence type="ECO:0000313" key="4">
    <source>
        <dbReference type="EMBL" id="KAK6296075.1"/>
    </source>
</evidence>
<organism evidence="4 5">
    <name type="scientific">Coregonus suidteri</name>
    <dbReference type="NCBI Taxonomy" id="861788"/>
    <lineage>
        <taxon>Eukaryota</taxon>
        <taxon>Metazoa</taxon>
        <taxon>Chordata</taxon>
        <taxon>Craniata</taxon>
        <taxon>Vertebrata</taxon>
        <taxon>Euteleostomi</taxon>
        <taxon>Actinopterygii</taxon>
        <taxon>Neopterygii</taxon>
        <taxon>Teleostei</taxon>
        <taxon>Protacanthopterygii</taxon>
        <taxon>Salmoniformes</taxon>
        <taxon>Salmonidae</taxon>
        <taxon>Coregoninae</taxon>
        <taxon>Coregonus</taxon>
    </lineage>
</organism>
<feature type="region of interest" description="Disordered" evidence="1">
    <location>
        <begin position="81"/>
        <end position="294"/>
    </location>
</feature>
<keyword evidence="5" id="KW-1185">Reference proteome</keyword>
<comment type="caution">
    <text evidence="4">The sequence shown here is derived from an EMBL/GenBank/DDBJ whole genome shotgun (WGS) entry which is preliminary data.</text>
</comment>
<protein>
    <submittedName>
        <fullName evidence="4">Uncharacterized protein</fullName>
    </submittedName>
</protein>
<feature type="compositionally biased region" description="Polar residues" evidence="1">
    <location>
        <begin position="236"/>
        <end position="250"/>
    </location>
</feature>
<keyword evidence="2" id="KW-1133">Transmembrane helix</keyword>
<keyword evidence="3" id="KW-0732">Signal</keyword>
<feature type="signal peptide" evidence="3">
    <location>
        <begin position="1"/>
        <end position="21"/>
    </location>
</feature>